<dbReference type="InterPro" id="IPR001304">
    <property type="entry name" value="C-type_lectin-like"/>
</dbReference>
<dbReference type="InterPro" id="IPR016186">
    <property type="entry name" value="C-type_lectin-like/link_sf"/>
</dbReference>
<dbReference type="InterPro" id="IPR050111">
    <property type="entry name" value="C-type_lectin/snaclec_domain"/>
</dbReference>
<keyword evidence="3" id="KW-1185">Reference proteome</keyword>
<evidence type="ECO:0000313" key="6">
    <source>
        <dbReference type="RefSeq" id="XP_031563015.1"/>
    </source>
</evidence>
<dbReference type="GeneID" id="116298630"/>
<dbReference type="SUPFAM" id="SSF56436">
    <property type="entry name" value="C-type lectin-like"/>
    <property type="match status" value="2"/>
</dbReference>
<accession>A0A6P8I531</accession>
<reference evidence="4 5" key="1">
    <citation type="submission" date="2025-04" db="UniProtKB">
        <authorList>
            <consortium name="RefSeq"/>
        </authorList>
    </citation>
    <scope>IDENTIFICATION</scope>
    <source>
        <tissue evidence="4 5">Tentacle</tissue>
    </source>
</reference>
<dbReference type="RefSeq" id="XP_031563013.1">
    <property type="nucleotide sequence ID" value="XM_031707153.1"/>
</dbReference>
<feature type="chain" id="PRO_5044653142" evidence="1">
    <location>
        <begin position="20"/>
        <end position="445"/>
    </location>
</feature>
<name>A0A6P8I531_ACTTE</name>
<dbReference type="AlphaFoldDB" id="A0A6P8I531"/>
<dbReference type="OrthoDB" id="5989747at2759"/>
<dbReference type="CDD" id="cd00037">
    <property type="entry name" value="CLECT"/>
    <property type="match status" value="2"/>
</dbReference>
<feature type="domain" description="C-type lectin" evidence="2">
    <location>
        <begin position="354"/>
        <end position="438"/>
    </location>
</feature>
<dbReference type="KEGG" id="aten:116298630"/>
<dbReference type="Gene3D" id="3.10.100.10">
    <property type="entry name" value="Mannose-Binding Protein A, subunit A"/>
    <property type="match status" value="1"/>
</dbReference>
<sequence length="445" mass="50435">MLLQLLVILAVAMATVVTSNFCPSFAPFYSDYGYALVDHVIKTLPLFKPDCMSVCQETLACFSINIYKQNGGFMCDLNRSNKKQSPGSFVAKTGYEYAEAKNMSYCVKEDCPVKDALPGNKFRFNSSIFEFFADRKNWTNAREHCQGLGGDLASFSSETELKFVLETLLRSFLLTAIKMLYMDGTDIGLSLFGGAKFQVKDNRPSLFLQKDTKDYATIPRFNFYTTDLTIGLWVNLKSDNDKMYILNDEGDSDKSARIFFDDGQLRAEMQFLSGGNNFQGNGRLSTNEWHHLALTWHRDSRLFRLYINGILDKQDKSGESNPNLKPTKEPYFLIGRRYSSSPEFNGWISDWAVLSQTLSNDEISLLKDGKANEGAWIGLSDIQVENKIKWSDGTPLVYQRNNDLSNTDDKDCGYLNGNSSTSKWAMSFCEKNLPFICEFHDNRNG</sequence>
<dbReference type="PROSITE" id="PS50041">
    <property type="entry name" value="C_TYPE_LECTIN_2"/>
    <property type="match status" value="1"/>
</dbReference>
<dbReference type="Proteomes" id="UP000515163">
    <property type="component" value="Unplaced"/>
</dbReference>
<dbReference type="RefSeq" id="XP_031563012.1">
    <property type="nucleotide sequence ID" value="XM_031707152.1"/>
</dbReference>
<evidence type="ECO:0000259" key="2">
    <source>
        <dbReference type="PROSITE" id="PS50041"/>
    </source>
</evidence>
<dbReference type="Pfam" id="PF13385">
    <property type="entry name" value="Laminin_G_3"/>
    <property type="match status" value="1"/>
</dbReference>
<evidence type="ECO:0000313" key="4">
    <source>
        <dbReference type="RefSeq" id="XP_031563012.1"/>
    </source>
</evidence>
<proteinExistence type="predicted"/>
<dbReference type="InterPro" id="IPR013320">
    <property type="entry name" value="ConA-like_dom_sf"/>
</dbReference>
<evidence type="ECO:0000313" key="3">
    <source>
        <dbReference type="Proteomes" id="UP000515163"/>
    </source>
</evidence>
<feature type="signal peptide" evidence="1">
    <location>
        <begin position="1"/>
        <end position="19"/>
    </location>
</feature>
<dbReference type="Gene3D" id="2.60.120.200">
    <property type="match status" value="1"/>
</dbReference>
<protein>
    <submittedName>
        <fullName evidence="4 5">Uncharacterized protein LOC116298630</fullName>
    </submittedName>
</protein>
<dbReference type="PANTHER" id="PTHR22803">
    <property type="entry name" value="MANNOSE, PHOSPHOLIPASE, LECTIN RECEPTOR RELATED"/>
    <property type="match status" value="1"/>
</dbReference>
<organism evidence="3 5">
    <name type="scientific">Actinia tenebrosa</name>
    <name type="common">Australian red waratah sea anemone</name>
    <dbReference type="NCBI Taxonomy" id="6105"/>
    <lineage>
        <taxon>Eukaryota</taxon>
        <taxon>Metazoa</taxon>
        <taxon>Cnidaria</taxon>
        <taxon>Anthozoa</taxon>
        <taxon>Hexacorallia</taxon>
        <taxon>Actiniaria</taxon>
        <taxon>Actiniidae</taxon>
        <taxon>Actinia</taxon>
    </lineage>
</organism>
<dbReference type="RefSeq" id="XP_031563015.1">
    <property type="nucleotide sequence ID" value="XM_031707155.1"/>
</dbReference>
<evidence type="ECO:0000256" key="1">
    <source>
        <dbReference type="SAM" id="SignalP"/>
    </source>
</evidence>
<keyword evidence="1" id="KW-0732">Signal</keyword>
<dbReference type="SUPFAM" id="SSF49899">
    <property type="entry name" value="Concanavalin A-like lectins/glucanases"/>
    <property type="match status" value="1"/>
</dbReference>
<gene>
    <name evidence="4 5 6" type="primary">LOC116298630</name>
</gene>
<evidence type="ECO:0000313" key="5">
    <source>
        <dbReference type="RefSeq" id="XP_031563013.1"/>
    </source>
</evidence>
<dbReference type="SMART" id="SM00034">
    <property type="entry name" value="CLECT"/>
    <property type="match status" value="1"/>
</dbReference>
<dbReference type="InterPro" id="IPR016187">
    <property type="entry name" value="CTDL_fold"/>
</dbReference>